<feature type="transmembrane region" description="Helical" evidence="9">
    <location>
        <begin position="678"/>
        <end position="702"/>
    </location>
</feature>
<evidence type="ECO:0000256" key="5">
    <source>
        <dbReference type="ARBA" id="ARBA00022989"/>
    </source>
</evidence>
<dbReference type="Gene3D" id="1.20.1540.10">
    <property type="entry name" value="Rhomboid-like"/>
    <property type="match status" value="1"/>
</dbReference>
<evidence type="ECO:0000313" key="12">
    <source>
        <dbReference type="Proteomes" id="UP000494206"/>
    </source>
</evidence>
<evidence type="ECO:0000256" key="4">
    <source>
        <dbReference type="ARBA" id="ARBA00022824"/>
    </source>
</evidence>
<dbReference type="OrthoDB" id="2146116at2759"/>
<comment type="similarity">
    <text evidence="2">Belongs to the peptidase S54 family.</text>
</comment>
<reference evidence="11 12" key="1">
    <citation type="submission" date="2020-04" db="EMBL/GenBank/DDBJ databases">
        <authorList>
            <person name="Laetsch R D."/>
            <person name="Stevens L."/>
            <person name="Kumar S."/>
            <person name="Blaxter L. M."/>
        </authorList>
    </citation>
    <scope>NUCLEOTIDE SEQUENCE [LARGE SCALE GENOMIC DNA]</scope>
</reference>
<organism evidence="11 12">
    <name type="scientific">Caenorhabditis bovis</name>
    <dbReference type="NCBI Taxonomy" id="2654633"/>
    <lineage>
        <taxon>Eukaryota</taxon>
        <taxon>Metazoa</taxon>
        <taxon>Ecdysozoa</taxon>
        <taxon>Nematoda</taxon>
        <taxon>Chromadorea</taxon>
        <taxon>Rhabditida</taxon>
        <taxon>Rhabditina</taxon>
        <taxon>Rhabditomorpha</taxon>
        <taxon>Rhabditoidea</taxon>
        <taxon>Rhabditidae</taxon>
        <taxon>Peloderinae</taxon>
        <taxon>Caenorhabditis</taxon>
    </lineage>
</organism>
<comment type="subcellular location">
    <subcellularLocation>
        <location evidence="1">Endoplasmic reticulum membrane</location>
        <topology evidence="1">Multi-pass membrane protein</topology>
    </subcellularLocation>
</comment>
<feature type="domain" description="Peptidase S54 rhomboid" evidence="10">
    <location>
        <begin position="673"/>
        <end position="810"/>
    </location>
</feature>
<gene>
    <name evidence="11" type="ORF">CBOVIS_LOCUS11597</name>
</gene>
<feature type="transmembrane region" description="Helical" evidence="9">
    <location>
        <begin position="795"/>
        <end position="814"/>
    </location>
</feature>
<dbReference type="PANTHER" id="PTHR45965">
    <property type="entry name" value="INACTIVE RHOMBOID PROTEIN"/>
    <property type="match status" value="1"/>
</dbReference>
<evidence type="ECO:0000256" key="1">
    <source>
        <dbReference type="ARBA" id="ARBA00004477"/>
    </source>
</evidence>
<dbReference type="InterPro" id="IPR051512">
    <property type="entry name" value="Inactive_Rhomboid"/>
</dbReference>
<dbReference type="GO" id="GO:0042058">
    <property type="term" value="P:regulation of epidermal growth factor receptor signaling pathway"/>
    <property type="evidence" value="ECO:0007669"/>
    <property type="project" value="TreeGrafter"/>
</dbReference>
<keyword evidence="7" id="KW-0175">Coiled coil</keyword>
<dbReference type="GO" id="GO:0004252">
    <property type="term" value="F:serine-type endopeptidase activity"/>
    <property type="evidence" value="ECO:0007669"/>
    <property type="project" value="InterPro"/>
</dbReference>
<evidence type="ECO:0000256" key="2">
    <source>
        <dbReference type="ARBA" id="ARBA00009045"/>
    </source>
</evidence>
<evidence type="ECO:0000256" key="8">
    <source>
        <dbReference type="SAM" id="MobiDB-lite"/>
    </source>
</evidence>
<dbReference type="EMBL" id="CADEPM010000009">
    <property type="protein sequence ID" value="CAB3410025.1"/>
    <property type="molecule type" value="Genomic_DNA"/>
</dbReference>
<feature type="transmembrane region" description="Helical" evidence="9">
    <location>
        <begin position="739"/>
        <end position="758"/>
    </location>
</feature>
<keyword evidence="3 9" id="KW-0812">Transmembrane</keyword>
<dbReference type="GO" id="GO:0050708">
    <property type="term" value="P:regulation of protein secretion"/>
    <property type="evidence" value="ECO:0007669"/>
    <property type="project" value="TreeGrafter"/>
</dbReference>
<dbReference type="InterPro" id="IPR022764">
    <property type="entry name" value="Peptidase_S54_rhomboid_dom"/>
</dbReference>
<protein>
    <recommendedName>
        <fullName evidence="10">Peptidase S54 rhomboid domain-containing protein</fullName>
    </recommendedName>
</protein>
<dbReference type="GO" id="GO:0005789">
    <property type="term" value="C:endoplasmic reticulum membrane"/>
    <property type="evidence" value="ECO:0007669"/>
    <property type="project" value="UniProtKB-SubCell"/>
</dbReference>
<sequence length="861" mass="97937">MKFIEQDLNRIVRPSVSGNDKKESVPSVVLNSLATFVKTGSFIDKKKLKKQVSIASKFSFDRDVLSVTQVDDEEEEDAERARAKEYPFMDDSPPIPSFVPKNYSISEIPEESTFEVEIAEKEDSDGEIDISSYSRMTAPVRKKSSVQEPLKQHHRIKEVMERPTALSEGTRPIVSQSTSQRKLSSRLSKTSKHKTSATDDFVDLLASKSESVDGKKNMEEIRAPATPWSSQKLRRPMKPLQLQKSLSIKDDVFYDLEDVLNISLPVVEEYQPEASITCGYRQQSKITRIDVGDSTINDPVRTELGPKISVASHSSRLPDRPAPFLRDMMEGELCDDMEQRRAEERRNKLARALEKASAKVSQSTNKRRQRGIGCSGKMLKISFEKNALDQLEPSIREVIEQGSDERIWFTTWVSTIQIIVYIFSLFLYEVAPMMENEYKKEVWDTSATIRRVSYMEQGNIWIGPRYADLVHLGAKYSPCMRKEKGLWNVIEEDKRKEDLTGCCIANDGSCYQASEKVCPKEIARWAGRSTRNPEKVLRKSKSESDLLKNSNLIPPGRRDLLWSHDNNDVTFVCGQDPRFCDFPRSIEPHVWSKNISDWPICTKPHDRSLPPHMTCEISGRPCCIQLQGLCRITTKEYCDFVNGYWHQNATLCGQVNCFNDVCGMLPFFGKYPDQFYRLFFSLFIHGGLIHLFLTLMFQIYFMRDLEQLIGSTRMAIVYIASGVGGNLVSAILVPYSPSVGPFGSHFGILAAFFIDIYHHRQIIENSRLACTKYAIIVVVLFFCGLFPWVDNWTHIAGFWFGFHATIVVFPYLDFSNNSNSKGKTHQYRNVAPGAISSPISTVAFAESPNVISSPYMFVNII</sequence>
<evidence type="ECO:0000256" key="7">
    <source>
        <dbReference type="SAM" id="Coils"/>
    </source>
</evidence>
<accession>A0A8S1FC81</accession>
<evidence type="ECO:0000313" key="11">
    <source>
        <dbReference type="EMBL" id="CAB3410025.1"/>
    </source>
</evidence>
<comment type="caution">
    <text evidence="11">The sequence shown here is derived from an EMBL/GenBank/DDBJ whole genome shotgun (WGS) entry which is preliminary data.</text>
</comment>
<keyword evidence="12" id="KW-1185">Reference proteome</keyword>
<dbReference type="Proteomes" id="UP000494206">
    <property type="component" value="Unassembled WGS sequence"/>
</dbReference>
<keyword evidence="5 9" id="KW-1133">Transmembrane helix</keyword>
<proteinExistence type="inferred from homology"/>
<dbReference type="AlphaFoldDB" id="A0A8S1FC81"/>
<dbReference type="PANTHER" id="PTHR45965:SF3">
    <property type="entry name" value="INACTIVE RHOMBOID PROTEIN 1"/>
    <property type="match status" value="1"/>
</dbReference>
<feature type="compositionally biased region" description="Low complexity" evidence="8">
    <location>
        <begin position="175"/>
        <end position="188"/>
    </location>
</feature>
<feature type="coiled-coil region" evidence="7">
    <location>
        <begin position="339"/>
        <end position="366"/>
    </location>
</feature>
<dbReference type="FunFam" id="1.20.1540.10:FF:000025">
    <property type="entry name" value="Putative rhomboid family"/>
    <property type="match status" value="1"/>
</dbReference>
<keyword evidence="4" id="KW-0256">Endoplasmic reticulum</keyword>
<evidence type="ECO:0000259" key="10">
    <source>
        <dbReference type="Pfam" id="PF01694"/>
    </source>
</evidence>
<keyword evidence="6 9" id="KW-0472">Membrane</keyword>
<dbReference type="InterPro" id="IPR035952">
    <property type="entry name" value="Rhomboid-like_sf"/>
</dbReference>
<dbReference type="SUPFAM" id="SSF144091">
    <property type="entry name" value="Rhomboid-like"/>
    <property type="match status" value="1"/>
</dbReference>
<name>A0A8S1FC81_9PELO</name>
<dbReference type="Pfam" id="PF01694">
    <property type="entry name" value="Rhomboid"/>
    <property type="match status" value="1"/>
</dbReference>
<feature type="transmembrane region" description="Helical" evidence="9">
    <location>
        <begin position="407"/>
        <end position="428"/>
    </location>
</feature>
<feature type="transmembrane region" description="Helical" evidence="9">
    <location>
        <begin position="770"/>
        <end position="789"/>
    </location>
</feature>
<evidence type="ECO:0000256" key="6">
    <source>
        <dbReference type="ARBA" id="ARBA00023136"/>
    </source>
</evidence>
<evidence type="ECO:0000256" key="9">
    <source>
        <dbReference type="SAM" id="Phobius"/>
    </source>
</evidence>
<feature type="region of interest" description="Disordered" evidence="8">
    <location>
        <begin position="162"/>
        <end position="194"/>
    </location>
</feature>
<evidence type="ECO:0000256" key="3">
    <source>
        <dbReference type="ARBA" id="ARBA00022692"/>
    </source>
</evidence>